<gene>
    <name evidence="2" type="ORF">CRG98_032358</name>
</gene>
<comment type="caution">
    <text evidence="2">The sequence shown here is derived from an EMBL/GenBank/DDBJ whole genome shotgun (WGS) entry which is preliminary data.</text>
</comment>
<evidence type="ECO:0000313" key="3">
    <source>
        <dbReference type="Proteomes" id="UP000233551"/>
    </source>
</evidence>
<protein>
    <submittedName>
        <fullName evidence="2">Uncharacterized protein</fullName>
    </submittedName>
</protein>
<dbReference type="EMBL" id="PGOL01002531">
    <property type="protein sequence ID" value="PKI47221.1"/>
    <property type="molecule type" value="Genomic_DNA"/>
</dbReference>
<name>A0A2I0IT87_PUNGR</name>
<reference evidence="2 3" key="1">
    <citation type="submission" date="2017-11" db="EMBL/GenBank/DDBJ databases">
        <title>De-novo sequencing of pomegranate (Punica granatum L.) genome.</title>
        <authorList>
            <person name="Akparov Z."/>
            <person name="Amiraslanov A."/>
            <person name="Hajiyeva S."/>
            <person name="Abbasov M."/>
            <person name="Kaur K."/>
            <person name="Hamwieh A."/>
            <person name="Solovyev V."/>
            <person name="Salamov A."/>
            <person name="Braich B."/>
            <person name="Kosarev P."/>
            <person name="Mahmoud A."/>
            <person name="Hajiyev E."/>
            <person name="Babayeva S."/>
            <person name="Izzatullayeva V."/>
            <person name="Mammadov A."/>
            <person name="Mammadov A."/>
            <person name="Sharifova S."/>
            <person name="Ojaghi J."/>
            <person name="Eynullazada K."/>
            <person name="Bayramov B."/>
            <person name="Abdulazimova A."/>
            <person name="Shahmuradov I."/>
        </authorList>
    </citation>
    <scope>NUCLEOTIDE SEQUENCE [LARGE SCALE GENOMIC DNA]</scope>
    <source>
        <strain evidence="3">cv. AG2017</strain>
        <tissue evidence="2">Leaf</tissue>
    </source>
</reference>
<feature type="compositionally biased region" description="Basic and acidic residues" evidence="1">
    <location>
        <begin position="1"/>
        <end position="13"/>
    </location>
</feature>
<evidence type="ECO:0000313" key="2">
    <source>
        <dbReference type="EMBL" id="PKI47221.1"/>
    </source>
</evidence>
<evidence type="ECO:0000256" key="1">
    <source>
        <dbReference type="SAM" id="MobiDB-lite"/>
    </source>
</evidence>
<feature type="compositionally biased region" description="Gly residues" evidence="1">
    <location>
        <begin position="29"/>
        <end position="40"/>
    </location>
</feature>
<organism evidence="2 3">
    <name type="scientific">Punica granatum</name>
    <name type="common">Pomegranate</name>
    <dbReference type="NCBI Taxonomy" id="22663"/>
    <lineage>
        <taxon>Eukaryota</taxon>
        <taxon>Viridiplantae</taxon>
        <taxon>Streptophyta</taxon>
        <taxon>Embryophyta</taxon>
        <taxon>Tracheophyta</taxon>
        <taxon>Spermatophyta</taxon>
        <taxon>Magnoliopsida</taxon>
        <taxon>eudicotyledons</taxon>
        <taxon>Gunneridae</taxon>
        <taxon>Pentapetalae</taxon>
        <taxon>rosids</taxon>
        <taxon>malvids</taxon>
        <taxon>Myrtales</taxon>
        <taxon>Lythraceae</taxon>
        <taxon>Punica</taxon>
    </lineage>
</organism>
<keyword evidence="3" id="KW-1185">Reference proteome</keyword>
<feature type="region of interest" description="Disordered" evidence="1">
    <location>
        <begin position="1"/>
        <end position="69"/>
    </location>
</feature>
<accession>A0A2I0IT87</accession>
<sequence length="69" mass="7494">MARSSIQRDESRRQEHHRQRGLISYNSGDGYGGRCEGGGNNYSLSSGGYDGRGTGSGRDRGYNGKLPLQ</sequence>
<proteinExistence type="predicted"/>
<dbReference type="Proteomes" id="UP000233551">
    <property type="component" value="Unassembled WGS sequence"/>
</dbReference>
<dbReference type="AlphaFoldDB" id="A0A2I0IT87"/>